<reference evidence="6" key="1">
    <citation type="submission" date="2019-09" db="EMBL/GenBank/DDBJ databases">
        <title>Mumia zhuanghuii sp. nov. isolated from the intestinal contents of plateau pika (Ochotona curzoniae) in the Qinghai-Tibet plateau of China.</title>
        <authorList>
            <person name="Tian Z."/>
        </authorList>
    </citation>
    <scope>NUCLEOTIDE SEQUENCE [LARGE SCALE GENOMIC DNA]</scope>
    <source>
        <strain evidence="6">L-033</strain>
    </source>
</reference>
<dbReference type="Pfam" id="PF00005">
    <property type="entry name" value="ABC_tran"/>
    <property type="match status" value="1"/>
</dbReference>
<protein>
    <submittedName>
        <fullName evidence="5">ABC transporter ATP-binding protein</fullName>
    </submittedName>
</protein>
<dbReference type="SUPFAM" id="SSF52540">
    <property type="entry name" value="P-loop containing nucleoside triphosphate hydrolases"/>
    <property type="match status" value="1"/>
</dbReference>
<proteinExistence type="predicted"/>
<organism evidence="5 6">
    <name type="scientific">Microbacterium caowuchunii</name>
    <dbReference type="NCBI Taxonomy" id="2614638"/>
    <lineage>
        <taxon>Bacteria</taxon>
        <taxon>Bacillati</taxon>
        <taxon>Actinomycetota</taxon>
        <taxon>Actinomycetes</taxon>
        <taxon>Micrococcales</taxon>
        <taxon>Microbacteriaceae</taxon>
        <taxon>Microbacterium</taxon>
    </lineage>
</organism>
<keyword evidence="1" id="KW-0813">Transport</keyword>
<dbReference type="EMBL" id="VYUY01000018">
    <property type="protein sequence ID" value="KAA9131213.1"/>
    <property type="molecule type" value="Genomic_DNA"/>
</dbReference>
<comment type="caution">
    <text evidence="5">The sequence shown here is derived from an EMBL/GenBank/DDBJ whole genome shotgun (WGS) entry which is preliminary data.</text>
</comment>
<name>A0A5N0T854_9MICO</name>
<sequence length="356" mass="36459">MSRDDGAGAALEADVTVSRGGGFRLQARITAAAGQTVAVMGPSGAGKSTLLGAIAGLVELDGGRVRLDGRDLSGFGKPVPASRRGTVLLGQDPRLFPHLTARENVAFGPRAAGTPAAAARRIADDWLDRVGLAGAGKQRPADLSGGQQQRVAIARALAASPRLVLLDEPLTSLDPVTADGIRTVLREHLNGRTCVVVTHDAVDAVALADRLIVVEGGRVAQTGPVREVLRSPATGFVASLAGLNRVVGMSRSGDCVADGVRFAGDSGAHVPDGQAVAAVFRPADVRVAEPGPAPDGTSWTARITRLEQTVAGVRVHTEAPGVAVDLATDALTEADLRPQVSISLHIPAGRVRLLPA</sequence>
<keyword evidence="3 5" id="KW-0067">ATP-binding</keyword>
<dbReference type="SMART" id="SM00382">
    <property type="entry name" value="AAA"/>
    <property type="match status" value="1"/>
</dbReference>
<evidence type="ECO:0000313" key="6">
    <source>
        <dbReference type="Proteomes" id="UP000326838"/>
    </source>
</evidence>
<dbReference type="InterPro" id="IPR003439">
    <property type="entry name" value="ABC_transporter-like_ATP-bd"/>
</dbReference>
<keyword evidence="2" id="KW-0547">Nucleotide-binding</keyword>
<dbReference type="PANTHER" id="PTHR42781">
    <property type="entry name" value="SPERMIDINE/PUTRESCINE IMPORT ATP-BINDING PROTEIN POTA"/>
    <property type="match status" value="1"/>
</dbReference>
<dbReference type="GO" id="GO:0005524">
    <property type="term" value="F:ATP binding"/>
    <property type="evidence" value="ECO:0007669"/>
    <property type="project" value="UniProtKB-KW"/>
</dbReference>
<dbReference type="SUPFAM" id="SSF50331">
    <property type="entry name" value="MOP-like"/>
    <property type="match status" value="1"/>
</dbReference>
<dbReference type="InterPro" id="IPR008995">
    <property type="entry name" value="Mo/tungstate-bd_C_term_dom"/>
</dbReference>
<dbReference type="InterPro" id="IPR003593">
    <property type="entry name" value="AAA+_ATPase"/>
</dbReference>
<evidence type="ECO:0000256" key="3">
    <source>
        <dbReference type="ARBA" id="ARBA00022840"/>
    </source>
</evidence>
<evidence type="ECO:0000256" key="1">
    <source>
        <dbReference type="ARBA" id="ARBA00022448"/>
    </source>
</evidence>
<dbReference type="AlphaFoldDB" id="A0A5N0T854"/>
<dbReference type="PANTHER" id="PTHR42781:SF4">
    <property type="entry name" value="SPERMIDINE_PUTRESCINE IMPORT ATP-BINDING PROTEIN POTA"/>
    <property type="match status" value="1"/>
</dbReference>
<gene>
    <name evidence="5" type="ORF">F6B40_13050</name>
</gene>
<evidence type="ECO:0000313" key="5">
    <source>
        <dbReference type="EMBL" id="KAA9131213.1"/>
    </source>
</evidence>
<dbReference type="InterPro" id="IPR017871">
    <property type="entry name" value="ABC_transporter-like_CS"/>
</dbReference>
<dbReference type="RefSeq" id="WP_150894731.1">
    <property type="nucleotide sequence ID" value="NZ_VYUY01000018.1"/>
</dbReference>
<evidence type="ECO:0000256" key="2">
    <source>
        <dbReference type="ARBA" id="ARBA00022741"/>
    </source>
</evidence>
<evidence type="ECO:0000259" key="4">
    <source>
        <dbReference type="PROSITE" id="PS50893"/>
    </source>
</evidence>
<dbReference type="InterPro" id="IPR027417">
    <property type="entry name" value="P-loop_NTPase"/>
</dbReference>
<dbReference type="GO" id="GO:0016887">
    <property type="term" value="F:ATP hydrolysis activity"/>
    <property type="evidence" value="ECO:0007669"/>
    <property type="project" value="InterPro"/>
</dbReference>
<dbReference type="PROSITE" id="PS00211">
    <property type="entry name" value="ABC_TRANSPORTER_1"/>
    <property type="match status" value="1"/>
</dbReference>
<dbReference type="InterPro" id="IPR050093">
    <property type="entry name" value="ABC_SmlMolc_Importer"/>
</dbReference>
<feature type="domain" description="ABC transporter" evidence="4">
    <location>
        <begin position="10"/>
        <end position="241"/>
    </location>
</feature>
<dbReference type="Proteomes" id="UP000326838">
    <property type="component" value="Unassembled WGS sequence"/>
</dbReference>
<dbReference type="Gene3D" id="3.40.50.300">
    <property type="entry name" value="P-loop containing nucleotide triphosphate hydrolases"/>
    <property type="match status" value="1"/>
</dbReference>
<keyword evidence="6" id="KW-1185">Reference proteome</keyword>
<dbReference type="PROSITE" id="PS50893">
    <property type="entry name" value="ABC_TRANSPORTER_2"/>
    <property type="match status" value="1"/>
</dbReference>
<accession>A0A5N0T854</accession>